<dbReference type="Gene3D" id="3.40.50.1110">
    <property type="entry name" value="SGNH hydrolase"/>
    <property type="match status" value="2"/>
</dbReference>
<dbReference type="Proteomes" id="UP000198555">
    <property type="component" value="Unassembled WGS sequence"/>
</dbReference>
<dbReference type="GO" id="GO:0016788">
    <property type="term" value="F:hydrolase activity, acting on ester bonds"/>
    <property type="evidence" value="ECO:0007669"/>
    <property type="project" value="UniProtKB-ARBA"/>
</dbReference>
<keyword evidence="2" id="KW-1185">Reference proteome</keyword>
<dbReference type="PROSITE" id="PS51257">
    <property type="entry name" value="PROKAR_LIPOPROTEIN"/>
    <property type="match status" value="1"/>
</dbReference>
<dbReference type="EMBL" id="FNWX01000003">
    <property type="protein sequence ID" value="SEH41806.1"/>
    <property type="molecule type" value="Genomic_DNA"/>
</dbReference>
<dbReference type="InterPro" id="IPR036514">
    <property type="entry name" value="SGNH_hydro_sf"/>
</dbReference>
<evidence type="ECO:0000313" key="2">
    <source>
        <dbReference type="Proteomes" id="UP000198555"/>
    </source>
</evidence>
<proteinExistence type="predicted"/>
<reference evidence="2" key="1">
    <citation type="submission" date="2016-10" db="EMBL/GenBank/DDBJ databases">
        <authorList>
            <person name="Varghese N."/>
            <person name="Submissions S."/>
        </authorList>
    </citation>
    <scope>NUCLEOTIDE SEQUENCE [LARGE SCALE GENOMIC DNA]</scope>
    <source>
        <strain evidence="2">DSM 19326</strain>
    </source>
</reference>
<accession>A0A1H6I051</accession>
<dbReference type="STRING" id="420404.SAMN05421793_10367"/>
<name>A0A1H6I051_9FLAO</name>
<evidence type="ECO:0000313" key="1">
    <source>
        <dbReference type="EMBL" id="SEH41806.1"/>
    </source>
</evidence>
<organism evidence="1 2">
    <name type="scientific">Epilithonimonas hominis</name>
    <dbReference type="NCBI Taxonomy" id="420404"/>
    <lineage>
        <taxon>Bacteria</taxon>
        <taxon>Pseudomonadati</taxon>
        <taxon>Bacteroidota</taxon>
        <taxon>Flavobacteriia</taxon>
        <taxon>Flavobacteriales</taxon>
        <taxon>Weeksellaceae</taxon>
        <taxon>Chryseobacterium group</taxon>
        <taxon>Epilithonimonas</taxon>
    </lineage>
</organism>
<dbReference type="AlphaFoldDB" id="A0A1H6I051"/>
<protein>
    <submittedName>
        <fullName evidence="1">GDSL-like Lipase/Acylhydrolase</fullName>
    </submittedName>
</protein>
<gene>
    <name evidence="1" type="ORF">SAMN05421793_10367</name>
</gene>
<sequence>MKKLYISTVAATLLLAASCKTDFENSTEDVVVTSGEANFSKYISLGNSLTAGYRDGALYADGQNESYPSMIAKQMQSAGGGEFKQPLMPDNNGGLLLTLPTGNIQIADTKRVITGFSGGTPTIAFANDNKAATISNTVLTGPFNNMGVPGAKVSHLLDPGYGNVQGILAKTANPYFVRFASSPTTSVIQDFLAQKPTFFSLWIGNNDALLYALAGADDTVEKLTPADQFGTYYNLLVSQIKTSGAKGVIANIPNVTTIPSLTTVPYNPLTATLLGKGDVNVGNATIDQLNSSLYGPLNQILTALGAADRIKPLSKTTTNPLLIFDENLPNLGNAITTFALASGNPQLMALAPYLGATYGRARQAKSTDLIPLTTSASIGTAATLPSGIPASLSARGVAYPFEDKYIVTSAEATAIDTAINSYNVIIKKAADDNGYAFVDANAKMVELNSASGIQWDGVRYSAKFVTGGAFSLDGVHLTGRGYAIIANEFLKAINTKYKSNLPMISPNSYSGVTFP</sequence>
<dbReference type="RefSeq" id="WP_089768092.1">
    <property type="nucleotide sequence ID" value="NZ_FNWX01000003.1"/>
</dbReference>
<dbReference type="SUPFAM" id="SSF52266">
    <property type="entry name" value="SGNH hydrolase"/>
    <property type="match status" value="2"/>
</dbReference>
<keyword evidence="1" id="KW-0378">Hydrolase</keyword>